<organism evidence="1 2">
    <name type="scientific">Ditylenchus dipsaci</name>
    <dbReference type="NCBI Taxonomy" id="166011"/>
    <lineage>
        <taxon>Eukaryota</taxon>
        <taxon>Metazoa</taxon>
        <taxon>Ecdysozoa</taxon>
        <taxon>Nematoda</taxon>
        <taxon>Chromadorea</taxon>
        <taxon>Rhabditida</taxon>
        <taxon>Tylenchina</taxon>
        <taxon>Tylenchomorpha</taxon>
        <taxon>Sphaerularioidea</taxon>
        <taxon>Anguinidae</taxon>
        <taxon>Anguininae</taxon>
        <taxon>Ditylenchus</taxon>
    </lineage>
</organism>
<dbReference type="AlphaFoldDB" id="A0A915CL56"/>
<protein>
    <submittedName>
        <fullName evidence="2">Uncharacterized protein</fullName>
    </submittedName>
</protein>
<proteinExistence type="predicted"/>
<reference evidence="2" key="1">
    <citation type="submission" date="2022-11" db="UniProtKB">
        <authorList>
            <consortium name="WormBaseParasite"/>
        </authorList>
    </citation>
    <scope>IDENTIFICATION</scope>
</reference>
<sequence length="78" mass="9100">MKDLPDYEEWVQFNNRSVQAFVDQTGQTRTFHLAWRLRPVKIPSAATLSTYETNNFTEEDLNTLEVFQIPQPGSCLKH</sequence>
<evidence type="ECO:0000313" key="1">
    <source>
        <dbReference type="Proteomes" id="UP000887574"/>
    </source>
</evidence>
<keyword evidence="1" id="KW-1185">Reference proteome</keyword>
<dbReference type="Proteomes" id="UP000887574">
    <property type="component" value="Unplaced"/>
</dbReference>
<name>A0A915CL56_9BILA</name>
<dbReference type="WBParaSite" id="jg10296">
    <property type="protein sequence ID" value="jg10296"/>
    <property type="gene ID" value="jg10296"/>
</dbReference>
<accession>A0A915CL56</accession>
<evidence type="ECO:0000313" key="2">
    <source>
        <dbReference type="WBParaSite" id="jg10296"/>
    </source>
</evidence>